<organism evidence="1 2">
    <name type="scientific">Tenacibaculum vairaonense</name>
    <dbReference type="NCBI Taxonomy" id="3137860"/>
    <lineage>
        <taxon>Bacteria</taxon>
        <taxon>Pseudomonadati</taxon>
        <taxon>Bacteroidota</taxon>
        <taxon>Flavobacteriia</taxon>
        <taxon>Flavobacteriales</taxon>
        <taxon>Flavobacteriaceae</taxon>
        <taxon>Tenacibaculum</taxon>
    </lineage>
</organism>
<protein>
    <submittedName>
        <fullName evidence="1">Uncharacterized protein</fullName>
    </submittedName>
</protein>
<evidence type="ECO:0000313" key="2">
    <source>
        <dbReference type="Proteomes" id="UP001497602"/>
    </source>
</evidence>
<proteinExistence type="predicted"/>
<dbReference type="Proteomes" id="UP001497602">
    <property type="component" value="Unassembled WGS sequence"/>
</dbReference>
<dbReference type="EMBL" id="CAXJRC010000003">
    <property type="protein sequence ID" value="CAL2105011.1"/>
    <property type="molecule type" value="Genomic_DNA"/>
</dbReference>
<reference evidence="1 2" key="1">
    <citation type="submission" date="2024-05" db="EMBL/GenBank/DDBJ databases">
        <authorList>
            <person name="Duchaud E."/>
        </authorList>
    </citation>
    <scope>NUCLEOTIDE SEQUENCE [LARGE SCALE GENOMIC DNA]</scope>
    <source>
        <strain evidence="1">Ena-SAMPLE-TAB-13-05-2024-13:56:06:370-140305</strain>
    </source>
</reference>
<gene>
    <name evidence="1" type="ORF">T190115A13A_120006</name>
</gene>
<dbReference type="RefSeq" id="WP_348736771.1">
    <property type="nucleotide sequence ID" value="NZ_CAXJRC010000003.1"/>
</dbReference>
<accession>A0ABM9PHH0</accession>
<keyword evidence="2" id="KW-1185">Reference proteome</keyword>
<name>A0ABM9PHH0_9FLAO</name>
<sequence length="245" mass="28362">MKNIVYLLLLATTITFGQKKLNNYKYVIVPKQFEFVSKNDQYQTSSLTKFLFKKYGFNAYMENEDLPKDVLNNRCLALTGDVIDESGAFTTKSVVELKDCNDKLVYRSQIGKSKKKEYKTAYHEAIRNAFRSIQGLRYKYQPLKEDIKASAKILPASKKVIELKNENVKNEVISTKETLYAQPTANGFQLVDTQPKKVFELLKTSIKDVFVLKTIDGILFKSNDVWFAEYYENGTKVLKQYKIKF</sequence>
<comment type="caution">
    <text evidence="1">The sequence shown here is derived from an EMBL/GenBank/DDBJ whole genome shotgun (WGS) entry which is preliminary data.</text>
</comment>
<evidence type="ECO:0000313" key="1">
    <source>
        <dbReference type="EMBL" id="CAL2105011.1"/>
    </source>
</evidence>